<reference evidence="2" key="1">
    <citation type="journal article" date="2019" name="Int. J. Syst. Evol. Microbiol.">
        <title>The Global Catalogue of Microorganisms (GCM) 10K type strain sequencing project: providing services to taxonomists for standard genome sequencing and annotation.</title>
        <authorList>
            <consortium name="The Broad Institute Genomics Platform"/>
            <consortium name="The Broad Institute Genome Sequencing Center for Infectious Disease"/>
            <person name="Wu L."/>
            <person name="Ma J."/>
        </authorList>
    </citation>
    <scope>NUCLEOTIDE SEQUENCE [LARGE SCALE GENOMIC DNA]</scope>
    <source>
        <strain evidence="2">NBRC 113072</strain>
    </source>
</reference>
<evidence type="ECO:0008006" key="3">
    <source>
        <dbReference type="Google" id="ProtNLM"/>
    </source>
</evidence>
<keyword evidence="2" id="KW-1185">Reference proteome</keyword>
<name>A0ABQ6IP44_9MICO</name>
<proteinExistence type="predicted"/>
<organism evidence="1 2">
    <name type="scientific">Mobilicoccus caccae</name>
    <dbReference type="NCBI Taxonomy" id="1859295"/>
    <lineage>
        <taxon>Bacteria</taxon>
        <taxon>Bacillati</taxon>
        <taxon>Actinomycetota</taxon>
        <taxon>Actinomycetes</taxon>
        <taxon>Micrococcales</taxon>
        <taxon>Dermatophilaceae</taxon>
        <taxon>Mobilicoccus</taxon>
    </lineage>
</organism>
<dbReference type="EMBL" id="BSUO01000001">
    <property type="protein sequence ID" value="GMA39229.1"/>
    <property type="molecule type" value="Genomic_DNA"/>
</dbReference>
<gene>
    <name evidence="1" type="ORF">GCM10025883_12740</name>
</gene>
<evidence type="ECO:0000313" key="2">
    <source>
        <dbReference type="Proteomes" id="UP001157126"/>
    </source>
</evidence>
<comment type="caution">
    <text evidence="1">The sequence shown here is derived from an EMBL/GenBank/DDBJ whole genome shotgun (WGS) entry which is preliminary data.</text>
</comment>
<protein>
    <recommendedName>
        <fullName evidence="3">DUF3046 domain-containing protein</fullName>
    </recommendedName>
</protein>
<accession>A0ABQ6IP44</accession>
<dbReference type="Pfam" id="PF11248">
    <property type="entry name" value="DUF3046"/>
    <property type="match status" value="1"/>
</dbReference>
<sequence>MLMSDEFGDAYAQMVAGTQHIGALDGRTPTEALEKGIPPRRIWEAVCAHMSVPEERRLGRDRPLRRGPIDE</sequence>
<evidence type="ECO:0000313" key="1">
    <source>
        <dbReference type="EMBL" id="GMA39229.1"/>
    </source>
</evidence>
<dbReference type="Proteomes" id="UP001157126">
    <property type="component" value="Unassembled WGS sequence"/>
</dbReference>
<dbReference type="InterPro" id="IPR021408">
    <property type="entry name" value="DUF3046"/>
</dbReference>